<feature type="DNA-binding region" description="H-T-H motif" evidence="4">
    <location>
        <begin position="25"/>
        <end position="44"/>
    </location>
</feature>
<dbReference type="Gene3D" id="1.10.357.10">
    <property type="entry name" value="Tetracycline Repressor, domain 2"/>
    <property type="match status" value="1"/>
</dbReference>
<dbReference type="Pfam" id="PF02909">
    <property type="entry name" value="TetR_C_1"/>
    <property type="match status" value="1"/>
</dbReference>
<dbReference type="Gene3D" id="1.10.10.60">
    <property type="entry name" value="Homeodomain-like"/>
    <property type="match status" value="1"/>
</dbReference>
<dbReference type="InterPro" id="IPR009057">
    <property type="entry name" value="Homeodomain-like_sf"/>
</dbReference>
<dbReference type="PROSITE" id="PS50977">
    <property type="entry name" value="HTH_TETR_2"/>
    <property type="match status" value="1"/>
</dbReference>
<gene>
    <name evidence="6" type="ORF">ACEZDJ_29145</name>
</gene>
<evidence type="ECO:0000256" key="4">
    <source>
        <dbReference type="PROSITE-ProRule" id="PRU00335"/>
    </source>
</evidence>
<evidence type="ECO:0000256" key="3">
    <source>
        <dbReference type="ARBA" id="ARBA00023163"/>
    </source>
</evidence>
<accession>A0ABV6UV83</accession>
<dbReference type="Pfam" id="PF00440">
    <property type="entry name" value="TetR_N"/>
    <property type="match status" value="1"/>
</dbReference>
<comment type="caution">
    <text evidence="6">The sequence shown here is derived from an EMBL/GenBank/DDBJ whole genome shotgun (WGS) entry which is preliminary data.</text>
</comment>
<evidence type="ECO:0000256" key="2">
    <source>
        <dbReference type="ARBA" id="ARBA00023125"/>
    </source>
</evidence>
<reference evidence="6 7" key="1">
    <citation type="submission" date="2024-09" db="EMBL/GenBank/DDBJ databases">
        <authorList>
            <person name="Lee S.D."/>
        </authorList>
    </citation>
    <scope>NUCLEOTIDE SEQUENCE [LARGE SCALE GENOMIC DNA]</scope>
    <source>
        <strain evidence="6 7">N1-5</strain>
    </source>
</reference>
<evidence type="ECO:0000259" key="5">
    <source>
        <dbReference type="PROSITE" id="PS50977"/>
    </source>
</evidence>
<dbReference type="RefSeq" id="WP_051726301.1">
    <property type="nucleotide sequence ID" value="NZ_JBHEZZ010000020.1"/>
</dbReference>
<proteinExistence type="predicted"/>
<dbReference type="PRINTS" id="PR00455">
    <property type="entry name" value="HTHTETR"/>
</dbReference>
<dbReference type="InterPro" id="IPR050109">
    <property type="entry name" value="HTH-type_TetR-like_transc_reg"/>
</dbReference>
<dbReference type="InterPro" id="IPR004111">
    <property type="entry name" value="Repressor_TetR_C"/>
</dbReference>
<dbReference type="InterPro" id="IPR001647">
    <property type="entry name" value="HTH_TetR"/>
</dbReference>
<dbReference type="PANTHER" id="PTHR30055">
    <property type="entry name" value="HTH-TYPE TRANSCRIPTIONAL REGULATOR RUTR"/>
    <property type="match status" value="1"/>
</dbReference>
<dbReference type="EMBL" id="JBHEZZ010000020">
    <property type="protein sequence ID" value="MFC1405357.1"/>
    <property type="molecule type" value="Genomic_DNA"/>
</dbReference>
<keyword evidence="1" id="KW-0805">Transcription regulation</keyword>
<sequence>MSGRREEILDAALDLADERGLAAVSMRAVADRVGVTPMALYPHVGSKAALLDGMVGRLLGGMAAELAGTEGDWTVRLSAYGRQARELAKRHPWSVNLLLTRPAVTPDAVRFVDAIYTALLEAGVPARLVPRLERLVSTFVLGFLASEANGRFAPGTLDPRGRRGQLPEGALPGHAAVARWLDLPSDLDAEFEADQADLRQLVERIAADAGASAGPDSRTLPE</sequence>
<dbReference type="PANTHER" id="PTHR30055:SF151">
    <property type="entry name" value="TRANSCRIPTIONAL REGULATORY PROTEIN"/>
    <property type="match status" value="1"/>
</dbReference>
<keyword evidence="3" id="KW-0804">Transcription</keyword>
<dbReference type="SUPFAM" id="SSF48498">
    <property type="entry name" value="Tetracyclin repressor-like, C-terminal domain"/>
    <property type="match status" value="1"/>
</dbReference>
<name>A0ABV6UV83_9ACTN</name>
<evidence type="ECO:0000313" key="6">
    <source>
        <dbReference type="EMBL" id="MFC1405357.1"/>
    </source>
</evidence>
<keyword evidence="7" id="KW-1185">Reference proteome</keyword>
<feature type="domain" description="HTH tetR-type" evidence="5">
    <location>
        <begin position="2"/>
        <end position="62"/>
    </location>
</feature>
<organism evidence="6 7">
    <name type="scientific">Streptacidiphilus cavernicola</name>
    <dbReference type="NCBI Taxonomy" id="3342716"/>
    <lineage>
        <taxon>Bacteria</taxon>
        <taxon>Bacillati</taxon>
        <taxon>Actinomycetota</taxon>
        <taxon>Actinomycetes</taxon>
        <taxon>Kitasatosporales</taxon>
        <taxon>Streptomycetaceae</taxon>
        <taxon>Streptacidiphilus</taxon>
    </lineage>
</organism>
<dbReference type="Proteomes" id="UP001592528">
    <property type="component" value="Unassembled WGS sequence"/>
</dbReference>
<evidence type="ECO:0000313" key="7">
    <source>
        <dbReference type="Proteomes" id="UP001592528"/>
    </source>
</evidence>
<evidence type="ECO:0000256" key="1">
    <source>
        <dbReference type="ARBA" id="ARBA00023015"/>
    </source>
</evidence>
<dbReference type="InterPro" id="IPR036271">
    <property type="entry name" value="Tet_transcr_reg_TetR-rel_C_sf"/>
</dbReference>
<protein>
    <submittedName>
        <fullName evidence="6">TetR/AcrR family transcriptional regulator</fullName>
    </submittedName>
</protein>
<keyword evidence="2 4" id="KW-0238">DNA-binding</keyword>
<dbReference type="SUPFAM" id="SSF46689">
    <property type="entry name" value="Homeodomain-like"/>
    <property type="match status" value="1"/>
</dbReference>